<organism evidence="1 2">
    <name type="scientific">Desmonostoc muscorum LEGE 12446</name>
    <dbReference type="NCBI Taxonomy" id="1828758"/>
    <lineage>
        <taxon>Bacteria</taxon>
        <taxon>Bacillati</taxon>
        <taxon>Cyanobacteriota</taxon>
        <taxon>Cyanophyceae</taxon>
        <taxon>Nostocales</taxon>
        <taxon>Nostocaceae</taxon>
        <taxon>Desmonostoc</taxon>
    </lineage>
</organism>
<sequence>MALEINLLLSRQELRPITAVGISILAIDEMSSESGKGLFFGRWGAWLLGSGSHCRQLRRCNSHLLASTEKHLRRRDAAGGFGVSGECVDK</sequence>
<gene>
    <name evidence="1" type="ORF">IQ276_01190</name>
</gene>
<evidence type="ECO:0000313" key="2">
    <source>
        <dbReference type="Proteomes" id="UP000622533"/>
    </source>
</evidence>
<dbReference type="AlphaFoldDB" id="A0A8J7A7J6"/>
<dbReference type="EMBL" id="JADEXS010000007">
    <property type="protein sequence ID" value="MBE9021118.1"/>
    <property type="molecule type" value="Genomic_DNA"/>
</dbReference>
<evidence type="ECO:0000313" key="1">
    <source>
        <dbReference type="EMBL" id="MBE9021118.1"/>
    </source>
</evidence>
<accession>A0A8J7A7J6</accession>
<dbReference type="RefSeq" id="WP_193912998.1">
    <property type="nucleotide sequence ID" value="NZ_JADEXS020000003.1"/>
</dbReference>
<proteinExistence type="predicted"/>
<reference evidence="1" key="1">
    <citation type="submission" date="2020-10" db="EMBL/GenBank/DDBJ databases">
        <authorList>
            <person name="Castelo-Branco R."/>
            <person name="Eusebio N."/>
            <person name="Adriana R."/>
            <person name="Vieira A."/>
            <person name="Brugerolle De Fraissinette N."/>
            <person name="Rezende De Castro R."/>
            <person name="Schneider M.P."/>
            <person name="Vasconcelos V."/>
            <person name="Leao P.N."/>
        </authorList>
    </citation>
    <scope>NUCLEOTIDE SEQUENCE</scope>
    <source>
        <strain evidence="1">LEGE 12446</strain>
    </source>
</reference>
<name>A0A8J7A7J6_DESMC</name>
<comment type="caution">
    <text evidence="1">The sequence shown here is derived from an EMBL/GenBank/DDBJ whole genome shotgun (WGS) entry which is preliminary data.</text>
</comment>
<dbReference type="Proteomes" id="UP000622533">
    <property type="component" value="Unassembled WGS sequence"/>
</dbReference>
<keyword evidence="2" id="KW-1185">Reference proteome</keyword>
<protein>
    <submittedName>
        <fullName evidence="1">Uncharacterized protein</fullName>
    </submittedName>
</protein>